<reference evidence="2 3" key="1">
    <citation type="submission" date="2015-08" db="EMBL/GenBank/DDBJ databases">
        <title>Thermococcus thioreducens DSM 14981 genome sequencing.</title>
        <authorList>
            <person name="Hong S.-J."/>
            <person name="Kim M.-C."/>
            <person name="Shin J.-H."/>
        </authorList>
    </citation>
    <scope>NUCLEOTIDE SEQUENCE [LARGE SCALE GENOMIC DNA]</scope>
    <source>
        <strain evidence="2 3">DSM 14981</strain>
    </source>
</reference>
<evidence type="ECO:0000313" key="3">
    <source>
        <dbReference type="Proteomes" id="UP000051862"/>
    </source>
</evidence>
<evidence type="ECO:0000313" key="2">
    <source>
        <dbReference type="EMBL" id="KQH82566.1"/>
    </source>
</evidence>
<reference evidence="1 4" key="2">
    <citation type="submission" date="2016-04" db="EMBL/GenBank/DDBJ databases">
        <title>Complete genome sequence of Thermococcus thioreducens type strain OGL-20P.</title>
        <authorList>
            <person name="Oger P.M."/>
        </authorList>
    </citation>
    <scope>NUCLEOTIDE SEQUENCE [LARGE SCALE GENOMIC DNA]</scope>
    <source>
        <strain evidence="1 4">OGL-20P</strain>
    </source>
</reference>
<gene>
    <name evidence="1" type="ORF">A3L14_01825</name>
    <name evidence="2" type="ORF">AMR53_04615</name>
</gene>
<keyword evidence="4" id="KW-1185">Reference proteome</keyword>
<dbReference type="EMBL" id="LIXN01000007">
    <property type="protein sequence ID" value="KQH82566.1"/>
    <property type="molecule type" value="Genomic_DNA"/>
</dbReference>
<organism evidence="2 3">
    <name type="scientific">Thermococcus thioreducens</name>
    <dbReference type="NCBI Taxonomy" id="277988"/>
    <lineage>
        <taxon>Archaea</taxon>
        <taxon>Methanobacteriati</taxon>
        <taxon>Methanobacteriota</taxon>
        <taxon>Thermococci</taxon>
        <taxon>Thermococcales</taxon>
        <taxon>Thermococcaceae</taxon>
        <taxon>Thermococcus</taxon>
    </lineage>
</organism>
<dbReference type="PATRIC" id="fig|277988.4.peg.963"/>
<dbReference type="AlphaFoldDB" id="A0A0Q2REY3"/>
<protein>
    <submittedName>
        <fullName evidence="2">Uncharacterized protein</fullName>
    </submittedName>
</protein>
<evidence type="ECO:0000313" key="4">
    <source>
        <dbReference type="Proteomes" id="UP000250136"/>
    </source>
</evidence>
<dbReference type="KEGG" id="ttd:A3L14_01825"/>
<evidence type="ECO:0000313" key="1">
    <source>
        <dbReference type="EMBL" id="ASJ11702.1"/>
    </source>
</evidence>
<name>A0A0Q2REY3_9EURY</name>
<proteinExistence type="predicted"/>
<dbReference type="STRING" id="277988.SAMN05216170_1917"/>
<dbReference type="Proteomes" id="UP000250136">
    <property type="component" value="Chromosome"/>
</dbReference>
<sequence length="230" mass="24889">MMMQSHKEVNHVKWKGLLAVLLGLLMVGVTAGSAMATPINDTHNPQGGIGGGSIIDTRFIGSGVISTSTYPIYIPKLQRYLVYQKVRHGSSGYFTLSVYRIPVFGYDTLIVFPENMKVYPSRATGMEYEGKVGIAYHFRKGGWFVWKAQLKLPVKFTAGKGLHAVLSFGGSPEVLIGGPIASLVNGEKPKLFTALKALLRGQITRSNVITIIAFALASGANADVLVFKEV</sequence>
<dbReference type="EMBL" id="CP015105">
    <property type="protein sequence ID" value="ASJ11702.1"/>
    <property type="molecule type" value="Genomic_DNA"/>
</dbReference>
<dbReference type="Proteomes" id="UP000051862">
    <property type="component" value="Unassembled WGS sequence"/>
</dbReference>
<accession>A0A0Q2REY3</accession>